<evidence type="ECO:0000256" key="1">
    <source>
        <dbReference type="SAM" id="Phobius"/>
    </source>
</evidence>
<feature type="transmembrane region" description="Helical" evidence="1">
    <location>
        <begin position="32"/>
        <end position="50"/>
    </location>
</feature>
<proteinExistence type="predicted"/>
<reference evidence="2 3" key="1">
    <citation type="submission" date="2016-10" db="EMBL/GenBank/DDBJ databases">
        <authorList>
            <person name="de Groot N.N."/>
        </authorList>
    </citation>
    <scope>NUCLEOTIDE SEQUENCE [LARGE SCALE GENOMIC DNA]</scope>
    <source>
        <strain evidence="2 3">DSM 44993</strain>
    </source>
</reference>
<organism evidence="2 3">
    <name type="scientific">Amycolatopsis saalfeldensis</name>
    <dbReference type="NCBI Taxonomy" id="394193"/>
    <lineage>
        <taxon>Bacteria</taxon>
        <taxon>Bacillati</taxon>
        <taxon>Actinomycetota</taxon>
        <taxon>Actinomycetes</taxon>
        <taxon>Pseudonocardiales</taxon>
        <taxon>Pseudonocardiaceae</taxon>
        <taxon>Amycolatopsis</taxon>
    </lineage>
</organism>
<feature type="transmembrane region" description="Helical" evidence="1">
    <location>
        <begin position="146"/>
        <end position="167"/>
    </location>
</feature>
<dbReference type="STRING" id="394193.SAMN04489732_112171"/>
<dbReference type="AlphaFoldDB" id="A0A1H8Y9L4"/>
<sequence>MLSVLNAVEGIIVTTVDSPVVGGIAPALRRLYFVRFGFAIVWAVLLFVTSKSAVGPIGVALVVLYPLFDVGAAVVDSRSSRATEASRGLYVNMAISLLAAIGLGVAAASGVPSVLRVWGVWAIVAGLIQLIVAVTRRKLGGQWPMILSGGISVLAGANFIIGAGAPNLALTTVAGYAVLGGIFFLVSAIRLGRAGQVR</sequence>
<keyword evidence="3" id="KW-1185">Reference proteome</keyword>
<keyword evidence="1" id="KW-1133">Transmembrane helix</keyword>
<feature type="transmembrane region" description="Helical" evidence="1">
    <location>
        <begin position="56"/>
        <end position="77"/>
    </location>
</feature>
<feature type="transmembrane region" description="Helical" evidence="1">
    <location>
        <begin position="173"/>
        <end position="192"/>
    </location>
</feature>
<accession>A0A1H8Y9L4</accession>
<evidence type="ECO:0000313" key="3">
    <source>
        <dbReference type="Proteomes" id="UP000198582"/>
    </source>
</evidence>
<feature type="transmembrane region" description="Helical" evidence="1">
    <location>
        <begin position="115"/>
        <end position="134"/>
    </location>
</feature>
<name>A0A1H8Y9L4_9PSEU</name>
<protein>
    <submittedName>
        <fullName evidence="2">Uncharacterized membrane protein HdeD, DUF308 family</fullName>
    </submittedName>
</protein>
<dbReference type="Proteomes" id="UP000198582">
    <property type="component" value="Unassembled WGS sequence"/>
</dbReference>
<gene>
    <name evidence="2" type="ORF">SAMN04489732_112171</name>
</gene>
<keyword evidence="1" id="KW-0472">Membrane</keyword>
<keyword evidence="1" id="KW-0812">Transmembrane</keyword>
<dbReference type="EMBL" id="FOEF01000012">
    <property type="protein sequence ID" value="SEP48835.1"/>
    <property type="molecule type" value="Genomic_DNA"/>
</dbReference>
<evidence type="ECO:0000313" key="2">
    <source>
        <dbReference type="EMBL" id="SEP48835.1"/>
    </source>
</evidence>
<feature type="transmembrane region" description="Helical" evidence="1">
    <location>
        <begin position="89"/>
        <end position="109"/>
    </location>
</feature>